<organism evidence="1 2">
    <name type="scientific">Prauserella marina</name>
    <dbReference type="NCBI Taxonomy" id="530584"/>
    <lineage>
        <taxon>Bacteria</taxon>
        <taxon>Bacillati</taxon>
        <taxon>Actinomycetota</taxon>
        <taxon>Actinomycetes</taxon>
        <taxon>Pseudonocardiales</taxon>
        <taxon>Pseudonocardiaceae</taxon>
        <taxon>Prauserella</taxon>
    </lineage>
</organism>
<dbReference type="OrthoDB" id="833207at2"/>
<name>A0A222VM22_9PSEU</name>
<dbReference type="KEGG" id="pmad:BAY61_08285"/>
<dbReference type="InterPro" id="IPR036188">
    <property type="entry name" value="FAD/NAD-bd_sf"/>
</dbReference>
<dbReference type="Gene3D" id="3.50.50.60">
    <property type="entry name" value="FAD/NAD(P)-binding domain"/>
    <property type="match status" value="2"/>
</dbReference>
<proteinExistence type="predicted"/>
<sequence length="516" mass="54054">MGSRGRDTVDAVVVGAGINGLVAAAELGKAGWSVALVEAGERLGGFVDSGQRTLPGYVHDTYSSWHPLFVSGPAYGTLGDDLHRHGLRYRNTEGVLTASVARGGRTVLAHRDPEATTEGFEYPADRARYLRMLADVDPSVLAVVLSGEPRGTSALTGMASLALRGRLPGIRSLTRDVVTSGRGYVRREFDGWEVDQLWTPWLLHAGLAPDQATGGFLLPVLAATLHGAGLPVVEGGARRFVAAFESLLATLPVEVRLGSAVEKVVVEDGKAAGVVAGGTTVRARRAVLASVAPDVLYEELLGGARKPYPRFRQGRAAMQIHVALAAPPNWRDPRLAGVPLIHLSDGAGSTGIACAEAEAGLLPRDPTVVVGQQHVLDPARVPDGAASLWIQLQEVPFAPKGDAARELDTSGGWAGSLGRAFTNRVLARITEQAPGLSALVRHVDVLTPADLASANPNAVAGDPYGGSAELDQSLWWRPPHRTPVPKLWHIGASTHPGAGLGGGSGHLVATALTRRR</sequence>
<keyword evidence="2" id="KW-1185">Reference proteome</keyword>
<dbReference type="AlphaFoldDB" id="A0A222VM22"/>
<dbReference type="PANTHER" id="PTHR10668">
    <property type="entry name" value="PHYTOENE DEHYDROGENASE"/>
    <property type="match status" value="1"/>
</dbReference>
<evidence type="ECO:0000313" key="2">
    <source>
        <dbReference type="Proteomes" id="UP000199494"/>
    </source>
</evidence>
<dbReference type="PANTHER" id="PTHR10668:SF105">
    <property type="entry name" value="DEHYDROGENASE-RELATED"/>
    <property type="match status" value="1"/>
</dbReference>
<dbReference type="SUPFAM" id="SSF51905">
    <property type="entry name" value="FAD/NAD(P)-binding domain"/>
    <property type="match status" value="1"/>
</dbReference>
<dbReference type="Proteomes" id="UP000199494">
    <property type="component" value="Unassembled WGS sequence"/>
</dbReference>
<accession>A0A222VM22</accession>
<gene>
    <name evidence="1" type="ORF">SAMN05421630_10115</name>
</gene>
<reference evidence="1 2" key="1">
    <citation type="submission" date="2016-10" db="EMBL/GenBank/DDBJ databases">
        <authorList>
            <person name="de Groot N.N."/>
        </authorList>
    </citation>
    <scope>NUCLEOTIDE SEQUENCE [LARGE SCALE GENOMIC DNA]</scope>
    <source>
        <strain evidence="1 2">CGMCC 4.5506</strain>
    </source>
</reference>
<dbReference type="RefSeq" id="WP_091794660.1">
    <property type="nucleotide sequence ID" value="NZ_CP016353.1"/>
</dbReference>
<protein>
    <submittedName>
        <fullName evidence="1">Phytoene dehydrogenase-related protein</fullName>
    </submittedName>
</protein>
<dbReference type="Pfam" id="PF13450">
    <property type="entry name" value="NAD_binding_8"/>
    <property type="match status" value="1"/>
</dbReference>
<dbReference type="STRING" id="530584.SAMN05421630_10115"/>
<dbReference type="EMBL" id="FMZE01000001">
    <property type="protein sequence ID" value="SDC00318.1"/>
    <property type="molecule type" value="Genomic_DNA"/>
</dbReference>
<evidence type="ECO:0000313" key="1">
    <source>
        <dbReference type="EMBL" id="SDC00318.1"/>
    </source>
</evidence>